<dbReference type="PROSITE" id="PS00455">
    <property type="entry name" value="AMP_BINDING"/>
    <property type="match status" value="1"/>
</dbReference>
<dbReference type="PANTHER" id="PTHR43201:SF30">
    <property type="entry name" value="AMP-DEPENDENT SYNTHETASE_LIGASE DOMAIN-CONTAINING PROTEIN"/>
    <property type="match status" value="1"/>
</dbReference>
<gene>
    <name evidence="3" type="ORF">PT974_07485</name>
</gene>
<dbReference type="InterPro" id="IPR025110">
    <property type="entry name" value="AMP-bd_C"/>
</dbReference>
<dbReference type="InterPro" id="IPR042099">
    <property type="entry name" value="ANL_N_sf"/>
</dbReference>
<dbReference type="SUPFAM" id="SSF56801">
    <property type="entry name" value="Acetyl-CoA synthetase-like"/>
    <property type="match status" value="1"/>
</dbReference>
<sequence>MWENPVQVEDGMAYWVGTSKVPLVDTTMGQMLACAARDWPSKIAVKAGGRALTYKELNDEVEAVACGLQSLGVEAESRVAISLGNCTEYIVMVLACGRLGAISVTLNPLYTPQQTIAAMNHISACCLLTSKKITPPYKPPQTNIPLLTRLLTPLQKEAIISAVVPSLHLVLLVDNGVVDTECAGITKTTDYYSLVGLNRENRLMAPIKLDPNSITNIQFTSGTTSMPKAVSLTHRGLLNNARHIGQSMRYTTSDIICCPFPLYHCSGLVTGFLSSLVHGATIIFPSESFHPATVLSCIKHDKPTVLHGVPTMFEAILDEMAKNDLPEVGHLRSGLIGGSPIPSSLRCRIHERLNLPDLVNGYGMTELSPLATVTPLDGLDRKLNTAGQVIPHCGVRVVARDDPSKTLRTGEKGEIIFSGFLVMPGYWKDPGRTAQAIYKEWHADGSGYTRWLRTGDEGLIDEDGFIHITSRIKDIIIRGGENIYPPEIETCLTQHPKIRSAAVVGLPDAKLGEVVAAFLVMSPDLDVEVTGDPFAFDMRNIKGTVDPKNGLLERTSPETIDAVVPNRVCRYVQTYLARHMVPKYLFWVSEMPFTASGKIEKYKLRDEALRLLN</sequence>
<dbReference type="Proteomes" id="UP001338125">
    <property type="component" value="Unassembled WGS sequence"/>
</dbReference>
<evidence type="ECO:0000313" key="3">
    <source>
        <dbReference type="EMBL" id="KAK5994045.1"/>
    </source>
</evidence>
<dbReference type="InterPro" id="IPR000873">
    <property type="entry name" value="AMP-dep_synth/lig_dom"/>
</dbReference>
<dbReference type="Pfam" id="PF00501">
    <property type="entry name" value="AMP-binding"/>
    <property type="match status" value="1"/>
</dbReference>
<evidence type="ECO:0000313" key="4">
    <source>
        <dbReference type="Proteomes" id="UP001338125"/>
    </source>
</evidence>
<reference evidence="3 4" key="1">
    <citation type="submission" date="2024-01" db="EMBL/GenBank/DDBJ databases">
        <title>Complete genome of Cladobotryum mycophilum ATHUM6906.</title>
        <authorList>
            <person name="Christinaki A.C."/>
            <person name="Myridakis A.I."/>
            <person name="Kouvelis V.N."/>
        </authorList>
    </citation>
    <scope>NUCLEOTIDE SEQUENCE [LARGE SCALE GENOMIC DNA]</scope>
    <source>
        <strain evidence="3 4">ATHUM6906</strain>
    </source>
</reference>
<accession>A0ABR0SPF1</accession>
<dbReference type="InterPro" id="IPR020845">
    <property type="entry name" value="AMP-binding_CS"/>
</dbReference>
<comment type="caution">
    <text evidence="3">The sequence shown here is derived from an EMBL/GenBank/DDBJ whole genome shotgun (WGS) entry which is preliminary data.</text>
</comment>
<dbReference type="InterPro" id="IPR045851">
    <property type="entry name" value="AMP-bd_C_sf"/>
</dbReference>
<dbReference type="EMBL" id="JAVFKD010000012">
    <property type="protein sequence ID" value="KAK5994045.1"/>
    <property type="molecule type" value="Genomic_DNA"/>
</dbReference>
<feature type="domain" description="AMP-binding enzyme C-terminal" evidence="2">
    <location>
        <begin position="487"/>
        <end position="524"/>
    </location>
</feature>
<dbReference type="Pfam" id="PF13193">
    <property type="entry name" value="AMP-binding_C"/>
    <property type="match status" value="1"/>
</dbReference>
<proteinExistence type="predicted"/>
<keyword evidence="4" id="KW-1185">Reference proteome</keyword>
<dbReference type="Gene3D" id="3.40.50.12780">
    <property type="entry name" value="N-terminal domain of ligase-like"/>
    <property type="match status" value="1"/>
</dbReference>
<evidence type="ECO:0000259" key="2">
    <source>
        <dbReference type="Pfam" id="PF13193"/>
    </source>
</evidence>
<protein>
    <submittedName>
        <fullName evidence="3">Acyl-CoA ligase sidI</fullName>
    </submittedName>
</protein>
<dbReference type="PANTHER" id="PTHR43201">
    <property type="entry name" value="ACYL-COA SYNTHETASE"/>
    <property type="match status" value="1"/>
</dbReference>
<keyword evidence="3" id="KW-0436">Ligase</keyword>
<dbReference type="Gene3D" id="3.30.300.30">
    <property type="match status" value="1"/>
</dbReference>
<dbReference type="GO" id="GO:0016874">
    <property type="term" value="F:ligase activity"/>
    <property type="evidence" value="ECO:0007669"/>
    <property type="project" value="UniProtKB-KW"/>
</dbReference>
<feature type="domain" description="AMP-dependent synthetase/ligase" evidence="1">
    <location>
        <begin position="35"/>
        <end position="427"/>
    </location>
</feature>
<evidence type="ECO:0000259" key="1">
    <source>
        <dbReference type="Pfam" id="PF00501"/>
    </source>
</evidence>
<organism evidence="3 4">
    <name type="scientific">Cladobotryum mycophilum</name>
    <dbReference type="NCBI Taxonomy" id="491253"/>
    <lineage>
        <taxon>Eukaryota</taxon>
        <taxon>Fungi</taxon>
        <taxon>Dikarya</taxon>
        <taxon>Ascomycota</taxon>
        <taxon>Pezizomycotina</taxon>
        <taxon>Sordariomycetes</taxon>
        <taxon>Hypocreomycetidae</taxon>
        <taxon>Hypocreales</taxon>
        <taxon>Hypocreaceae</taxon>
        <taxon>Cladobotryum</taxon>
    </lineage>
</organism>
<name>A0ABR0SPF1_9HYPO</name>